<reference evidence="4 5" key="1">
    <citation type="submission" date="2019-04" db="EMBL/GenBank/DDBJ databases">
        <title>Natronospirillum operosus gen. nov., sp. nov., a haloalkaliphilic satellite isolated from decaying biomass of laboratory culture of cyanobacterium Geitlerinema sp. and proposal of Natronospirillaceae fam. nov. and Saccharospirillaceae fam. nov.</title>
        <authorList>
            <person name="Kevbrin V."/>
            <person name="Boltyanskaya Y."/>
            <person name="Koziaeva V."/>
            <person name="Grouzdev D.S."/>
            <person name="Park M."/>
            <person name="Cho J."/>
        </authorList>
    </citation>
    <scope>NUCLEOTIDE SEQUENCE [LARGE SCALE GENOMIC DNA]</scope>
    <source>
        <strain evidence="4 5">G-116</strain>
    </source>
</reference>
<evidence type="ECO:0000256" key="1">
    <source>
        <dbReference type="ARBA" id="ARBA00010333"/>
    </source>
</evidence>
<dbReference type="PANTHER" id="PTHR35936:SF25">
    <property type="entry name" value="ABC TRANSPORTER SUBSTRATE-BINDING PROTEIN"/>
    <property type="match status" value="1"/>
</dbReference>
<keyword evidence="5" id="KW-1185">Reference proteome</keyword>
<evidence type="ECO:0000313" key="4">
    <source>
        <dbReference type="EMBL" id="TGG90724.1"/>
    </source>
</evidence>
<accession>A0A4Z0W564</accession>
<gene>
    <name evidence="4" type="ORF">E4656_17460</name>
</gene>
<dbReference type="EMBL" id="SRMF01000011">
    <property type="protein sequence ID" value="TGG90724.1"/>
    <property type="molecule type" value="Genomic_DNA"/>
</dbReference>
<evidence type="ECO:0000313" key="5">
    <source>
        <dbReference type="Proteomes" id="UP000297475"/>
    </source>
</evidence>
<evidence type="ECO:0000259" key="3">
    <source>
        <dbReference type="Pfam" id="PF00497"/>
    </source>
</evidence>
<sequence length="273" mass="30792">MRKALRRAERGAVAGLVLAAVLVVSAAGSSLASDQASVELPDHILLTTGGWPPFLVEDHYQQGFIAHLIRDVFAEHDIDVEFQFMPWARAYQHAAAGQAHGTAVWMDQAERHDDFLYSDPVLEETFVFFHRAGHDFDWNSFDDLRALIMGGVYGYSYGPAFDRAHADNIFSVDWVADEALNLQKLLRGRIDLYPQEINVGYANIQSTLSAEEAAQLTHHPRPIHSDYSFLLLTAALPESEPLLSLFNRTLADFREDGRYERYFERSAAGYYQP</sequence>
<comment type="similarity">
    <text evidence="1">Belongs to the bacterial solute-binding protein 3 family.</text>
</comment>
<dbReference type="Gene3D" id="3.40.190.10">
    <property type="entry name" value="Periplasmic binding protein-like II"/>
    <property type="match status" value="2"/>
</dbReference>
<evidence type="ECO:0000256" key="2">
    <source>
        <dbReference type="ARBA" id="ARBA00022729"/>
    </source>
</evidence>
<dbReference type="Pfam" id="PF00497">
    <property type="entry name" value="SBP_bac_3"/>
    <property type="match status" value="1"/>
</dbReference>
<feature type="domain" description="Solute-binding protein family 3/N-terminal" evidence="3">
    <location>
        <begin position="47"/>
        <end position="264"/>
    </location>
</feature>
<keyword evidence="2" id="KW-0732">Signal</keyword>
<dbReference type="SUPFAM" id="SSF53850">
    <property type="entry name" value="Periplasmic binding protein-like II"/>
    <property type="match status" value="1"/>
</dbReference>
<dbReference type="PANTHER" id="PTHR35936">
    <property type="entry name" value="MEMBRANE-BOUND LYTIC MUREIN TRANSGLYCOSYLASE F"/>
    <property type="match status" value="1"/>
</dbReference>
<organism evidence="4 5">
    <name type="scientific">Natronospirillum operosum</name>
    <dbReference type="NCBI Taxonomy" id="2759953"/>
    <lineage>
        <taxon>Bacteria</taxon>
        <taxon>Pseudomonadati</taxon>
        <taxon>Pseudomonadota</taxon>
        <taxon>Gammaproteobacteria</taxon>
        <taxon>Oceanospirillales</taxon>
        <taxon>Natronospirillaceae</taxon>
        <taxon>Natronospirillum</taxon>
    </lineage>
</organism>
<proteinExistence type="inferred from homology"/>
<dbReference type="InterPro" id="IPR001638">
    <property type="entry name" value="Solute-binding_3/MltF_N"/>
</dbReference>
<dbReference type="Proteomes" id="UP000297475">
    <property type="component" value="Unassembled WGS sequence"/>
</dbReference>
<dbReference type="AlphaFoldDB" id="A0A4Z0W564"/>
<name>A0A4Z0W564_9GAMM</name>
<dbReference type="RefSeq" id="WP_135484604.1">
    <property type="nucleotide sequence ID" value="NZ_SRMF01000011.1"/>
</dbReference>
<protein>
    <submittedName>
        <fullName evidence="4">Transporter substrate-binding domain-containing protein</fullName>
    </submittedName>
</protein>
<comment type="caution">
    <text evidence="4">The sequence shown here is derived from an EMBL/GenBank/DDBJ whole genome shotgun (WGS) entry which is preliminary data.</text>
</comment>
<dbReference type="OrthoDB" id="5296159at2"/>